<evidence type="ECO:0000313" key="1">
    <source>
        <dbReference type="EMBL" id="UUI70708.1"/>
    </source>
</evidence>
<gene>
    <name evidence="1" type="ORF">NP048_13000</name>
</gene>
<accession>A0ABY5KL85</accession>
<evidence type="ECO:0000313" key="2">
    <source>
        <dbReference type="Proteomes" id="UP001316384"/>
    </source>
</evidence>
<dbReference type="RefSeq" id="WP_227576064.1">
    <property type="nucleotide sequence ID" value="NZ_CP101987.1"/>
</dbReference>
<protein>
    <submittedName>
        <fullName evidence="1">Uncharacterized protein</fullName>
    </submittedName>
</protein>
<proteinExistence type="predicted"/>
<reference evidence="1 2" key="1">
    <citation type="submission" date="2022-07" db="EMBL/GenBank/DDBJ databases">
        <title>Novel species in genus cellulomonas.</title>
        <authorList>
            <person name="Ye L."/>
        </authorList>
    </citation>
    <scope>NUCLEOTIDE SEQUENCE [LARGE SCALE GENOMIC DNA]</scope>
    <source>
        <strain evidence="2">zg-B89</strain>
    </source>
</reference>
<sequence>MNFDAAYLAKLELSGGYTATRQTISQYEYWNGQSFVSRDGCGGGFA</sequence>
<name>A0ABY5KL85_9CELL</name>
<dbReference type="Proteomes" id="UP001316384">
    <property type="component" value="Chromosome"/>
</dbReference>
<organism evidence="1 2">
    <name type="scientific">Cellulomonas xiejunii</name>
    <dbReference type="NCBI Taxonomy" id="2968083"/>
    <lineage>
        <taxon>Bacteria</taxon>
        <taxon>Bacillati</taxon>
        <taxon>Actinomycetota</taxon>
        <taxon>Actinomycetes</taxon>
        <taxon>Micrococcales</taxon>
        <taxon>Cellulomonadaceae</taxon>
        <taxon>Cellulomonas</taxon>
    </lineage>
</organism>
<dbReference type="EMBL" id="CP101987">
    <property type="protein sequence ID" value="UUI70708.1"/>
    <property type="molecule type" value="Genomic_DNA"/>
</dbReference>
<keyword evidence="2" id="KW-1185">Reference proteome</keyword>